<gene>
    <name evidence="2" type="ORF">Slati_2491800</name>
</gene>
<proteinExistence type="predicted"/>
<evidence type="ECO:0000313" key="2">
    <source>
        <dbReference type="EMBL" id="KAL0440088.1"/>
    </source>
</evidence>
<protein>
    <submittedName>
        <fullName evidence="2">Retrovirus-related Pol polyprotein from transposon RE2</fullName>
    </submittedName>
</protein>
<dbReference type="CDD" id="cd09272">
    <property type="entry name" value="RNase_HI_RT_Ty1"/>
    <property type="match status" value="1"/>
</dbReference>
<dbReference type="PANTHER" id="PTHR11439:SF511">
    <property type="match status" value="1"/>
</dbReference>
<evidence type="ECO:0000256" key="1">
    <source>
        <dbReference type="SAM" id="MobiDB-lite"/>
    </source>
</evidence>
<name>A0AAW2WFD5_9LAMI</name>
<organism evidence="2">
    <name type="scientific">Sesamum latifolium</name>
    <dbReference type="NCBI Taxonomy" id="2727402"/>
    <lineage>
        <taxon>Eukaryota</taxon>
        <taxon>Viridiplantae</taxon>
        <taxon>Streptophyta</taxon>
        <taxon>Embryophyta</taxon>
        <taxon>Tracheophyta</taxon>
        <taxon>Spermatophyta</taxon>
        <taxon>Magnoliopsida</taxon>
        <taxon>eudicotyledons</taxon>
        <taxon>Gunneridae</taxon>
        <taxon>Pentapetalae</taxon>
        <taxon>asterids</taxon>
        <taxon>lamiids</taxon>
        <taxon>Lamiales</taxon>
        <taxon>Pedaliaceae</taxon>
        <taxon>Sesamum</taxon>
    </lineage>
</organism>
<sequence>MPAPPVESARSHIALSKTTNPSSLPLRRSSRQKHRSSWFNDFVSSSTGSSLLHYCNVTYMSFVASLSILQEPKCYSEAVKCEEWRNAMQTEIEALEHNHTWRLTPLLENVPLDASTKLKGLTTPTIFLQWLNLLRNSSGIYVAQIKYIMDIIKDIGLTTGKATGTPFPSGLKLNTDCGDAVISWKTKKQTVVSRSTAEAEYRSMAATVCELCWITYLLTDFGVSLKLPIQLFCNNQAALHIMANPVFTNIQSTLNWIATLFAMLIRMASLLLRTFVALLIPQTYLPKCTL</sequence>
<reference evidence="2" key="2">
    <citation type="journal article" date="2024" name="Plant">
        <title>Genomic evolution and insights into agronomic trait innovations of Sesamum species.</title>
        <authorList>
            <person name="Miao H."/>
            <person name="Wang L."/>
            <person name="Qu L."/>
            <person name="Liu H."/>
            <person name="Sun Y."/>
            <person name="Le M."/>
            <person name="Wang Q."/>
            <person name="Wei S."/>
            <person name="Zheng Y."/>
            <person name="Lin W."/>
            <person name="Duan Y."/>
            <person name="Cao H."/>
            <person name="Xiong S."/>
            <person name="Wang X."/>
            <person name="Wei L."/>
            <person name="Li C."/>
            <person name="Ma Q."/>
            <person name="Ju M."/>
            <person name="Zhao R."/>
            <person name="Li G."/>
            <person name="Mu C."/>
            <person name="Tian Q."/>
            <person name="Mei H."/>
            <person name="Zhang T."/>
            <person name="Gao T."/>
            <person name="Zhang H."/>
        </authorList>
    </citation>
    <scope>NUCLEOTIDE SEQUENCE</scope>
    <source>
        <strain evidence="2">KEN1</strain>
    </source>
</reference>
<feature type="region of interest" description="Disordered" evidence="1">
    <location>
        <begin position="1"/>
        <end position="29"/>
    </location>
</feature>
<accession>A0AAW2WFD5</accession>
<comment type="caution">
    <text evidence="2">The sequence shown here is derived from an EMBL/GenBank/DDBJ whole genome shotgun (WGS) entry which is preliminary data.</text>
</comment>
<reference evidence="2" key="1">
    <citation type="submission" date="2020-06" db="EMBL/GenBank/DDBJ databases">
        <authorList>
            <person name="Li T."/>
            <person name="Hu X."/>
            <person name="Zhang T."/>
            <person name="Song X."/>
            <person name="Zhang H."/>
            <person name="Dai N."/>
            <person name="Sheng W."/>
            <person name="Hou X."/>
            <person name="Wei L."/>
        </authorList>
    </citation>
    <scope>NUCLEOTIDE SEQUENCE</scope>
    <source>
        <strain evidence="2">KEN1</strain>
        <tissue evidence="2">Leaf</tissue>
    </source>
</reference>
<dbReference type="PANTHER" id="PTHR11439">
    <property type="entry name" value="GAG-POL-RELATED RETROTRANSPOSON"/>
    <property type="match status" value="1"/>
</dbReference>
<dbReference type="EMBL" id="JACGWN010000008">
    <property type="protein sequence ID" value="KAL0440088.1"/>
    <property type="molecule type" value="Genomic_DNA"/>
</dbReference>
<dbReference type="AlphaFoldDB" id="A0AAW2WFD5"/>